<dbReference type="GO" id="GO:0009007">
    <property type="term" value="F:site-specific DNA-methyltransferase (adenine-specific) activity"/>
    <property type="evidence" value="ECO:0007669"/>
    <property type="project" value="UniProtKB-EC"/>
</dbReference>
<evidence type="ECO:0000256" key="4">
    <source>
        <dbReference type="ARBA" id="ARBA00022679"/>
    </source>
</evidence>
<evidence type="ECO:0000256" key="6">
    <source>
        <dbReference type="ARBA" id="ARBA00047942"/>
    </source>
</evidence>
<feature type="domain" description="Type II methyltransferase M.TaqI-like" evidence="7">
    <location>
        <begin position="239"/>
        <end position="322"/>
    </location>
</feature>
<evidence type="ECO:0000259" key="7">
    <source>
        <dbReference type="Pfam" id="PF07669"/>
    </source>
</evidence>
<dbReference type="PANTHER" id="PTHR33841:SF5">
    <property type="entry name" value="DNA METHYLASE (MODIFICATION METHYLASE) (METHYLTRANSFERASE)-RELATED"/>
    <property type="match status" value="1"/>
</dbReference>
<keyword evidence="4 8" id="KW-0808">Transferase</keyword>
<comment type="catalytic activity">
    <reaction evidence="6">
        <text>a 2'-deoxyadenosine in DNA + S-adenosyl-L-methionine = an N(6)-methyl-2'-deoxyadenosine in DNA + S-adenosyl-L-homocysteine + H(+)</text>
        <dbReference type="Rhea" id="RHEA:15197"/>
        <dbReference type="Rhea" id="RHEA-COMP:12418"/>
        <dbReference type="Rhea" id="RHEA-COMP:12419"/>
        <dbReference type="ChEBI" id="CHEBI:15378"/>
        <dbReference type="ChEBI" id="CHEBI:57856"/>
        <dbReference type="ChEBI" id="CHEBI:59789"/>
        <dbReference type="ChEBI" id="CHEBI:90615"/>
        <dbReference type="ChEBI" id="CHEBI:90616"/>
        <dbReference type="EC" id="2.1.1.72"/>
    </reaction>
</comment>
<dbReference type="Proteomes" id="UP000284605">
    <property type="component" value="Unassembled WGS sequence"/>
</dbReference>
<dbReference type="EC" id="2.1.1.72" evidence="2"/>
<dbReference type="CDD" id="cd02440">
    <property type="entry name" value="AdoMet_MTases"/>
    <property type="match status" value="1"/>
</dbReference>
<dbReference type="Gene3D" id="3.40.50.150">
    <property type="entry name" value="Vaccinia Virus protein VP39"/>
    <property type="match status" value="1"/>
</dbReference>
<dbReference type="AlphaFoldDB" id="A0A418WTW7"/>
<dbReference type="Pfam" id="PF07669">
    <property type="entry name" value="Eco57I"/>
    <property type="match status" value="1"/>
</dbReference>
<dbReference type="PANTHER" id="PTHR33841">
    <property type="entry name" value="DNA METHYLTRANSFERASE YEEA-RELATED"/>
    <property type="match status" value="1"/>
</dbReference>
<dbReference type="EMBL" id="QYUK01000008">
    <property type="protein sequence ID" value="RJF94675.1"/>
    <property type="molecule type" value="Genomic_DNA"/>
</dbReference>
<dbReference type="InterPro" id="IPR050953">
    <property type="entry name" value="N4_N6_ade-DNA_methylase"/>
</dbReference>
<evidence type="ECO:0000256" key="5">
    <source>
        <dbReference type="ARBA" id="ARBA00022691"/>
    </source>
</evidence>
<dbReference type="GO" id="GO:0032259">
    <property type="term" value="P:methylation"/>
    <property type="evidence" value="ECO:0007669"/>
    <property type="project" value="UniProtKB-KW"/>
</dbReference>
<dbReference type="PRINTS" id="PR00507">
    <property type="entry name" value="N12N6MTFRASE"/>
</dbReference>
<name>A0A418WTW7_9PROT</name>
<evidence type="ECO:0000256" key="3">
    <source>
        <dbReference type="ARBA" id="ARBA00022603"/>
    </source>
</evidence>
<evidence type="ECO:0000313" key="9">
    <source>
        <dbReference type="Proteomes" id="UP000284605"/>
    </source>
</evidence>
<gene>
    <name evidence="8" type="ORF">D3874_02285</name>
</gene>
<accession>A0A418WTW7</accession>
<dbReference type="InterPro" id="IPR011639">
    <property type="entry name" value="MethylTrfase_TaqI-like_dom"/>
</dbReference>
<keyword evidence="3 8" id="KW-0489">Methyltransferase</keyword>
<comment type="caution">
    <text evidence="8">The sequence shown here is derived from an EMBL/GenBank/DDBJ whole genome shotgun (WGS) entry which is preliminary data.</text>
</comment>
<evidence type="ECO:0000313" key="8">
    <source>
        <dbReference type="EMBL" id="RJF94675.1"/>
    </source>
</evidence>
<dbReference type="InterPro" id="IPR029063">
    <property type="entry name" value="SAM-dependent_MTases_sf"/>
</dbReference>
<comment type="similarity">
    <text evidence="1">Belongs to the N(4)/N(6)-methyltransferase family.</text>
</comment>
<dbReference type="PROSITE" id="PS00092">
    <property type="entry name" value="N6_MTASE"/>
    <property type="match status" value="1"/>
</dbReference>
<dbReference type="OrthoDB" id="9806213at2"/>
<reference evidence="8 9" key="1">
    <citation type="submission" date="2018-09" db="EMBL/GenBank/DDBJ databases">
        <authorList>
            <person name="Zhu H."/>
        </authorList>
    </citation>
    <scope>NUCLEOTIDE SEQUENCE [LARGE SCALE GENOMIC DNA]</scope>
    <source>
        <strain evidence="8 9">K1W22B-8</strain>
    </source>
</reference>
<evidence type="ECO:0000256" key="1">
    <source>
        <dbReference type="ARBA" id="ARBA00006594"/>
    </source>
</evidence>
<sequence>MGTRRSVKARPANLNVASVEVARVELGRMRLLARAWAETIPEAQRVGQAVTFARRALEALAAEAAPLLVLGTPLAAPRGSLDPAALRLAAGIGTAAAALPVIEGLHLVTGLYPALLPGNTRSALGAFYTPPALTQRLLDQVTAEGLDWRTARILDPAAGGGAFLFQAAQRLRAALGPCEPAFAIQQIAARLLGLELDPHAAGLAQGALEILLADLTVAAGRPAPVLVRVCDALEEPPGESFDLVVGNPPYGRVTLTPDQRRRYARSLYGHANLYGVFTDIALRWAKADGFIAYLTPTSFLAGQYYAALRRLLAGQAPPVAIDFVHARRGVFEDVLQETMLAIYRKGAGPRRAQVHYLHVTTESEAQVTRNGTIGIPADGAAPWLAPRDPAHSALIARVELMPARLADWGYGVSTGPLVWNRFKPQLRDRPGGKATFPLIWAEAVTADGQFIFRAQKRNHAPYFKLEAGDEWLLVDRPCVLLQRTTAKEQARRLIAAELPADFIQAHGGVVVENHLNMIRPSGKPEVPPAVVAAILNSRIVDQVFRCMNGSVAVSAFELESLPLPDLADLAILRKLVAAGATQDRIEAECHRLYGGEAG</sequence>
<protein>
    <recommendedName>
        <fullName evidence="2">site-specific DNA-methyltransferase (adenine-specific)</fullName>
        <ecNumber evidence="2">2.1.1.72</ecNumber>
    </recommendedName>
</protein>
<dbReference type="GO" id="GO:0006304">
    <property type="term" value="P:DNA modification"/>
    <property type="evidence" value="ECO:0007669"/>
    <property type="project" value="InterPro"/>
</dbReference>
<keyword evidence="9" id="KW-1185">Reference proteome</keyword>
<proteinExistence type="inferred from homology"/>
<dbReference type="SUPFAM" id="SSF53335">
    <property type="entry name" value="S-adenosyl-L-methionine-dependent methyltransferases"/>
    <property type="match status" value="1"/>
</dbReference>
<evidence type="ECO:0000256" key="2">
    <source>
        <dbReference type="ARBA" id="ARBA00011900"/>
    </source>
</evidence>
<dbReference type="InterPro" id="IPR002052">
    <property type="entry name" value="DNA_methylase_N6_adenine_CS"/>
</dbReference>
<keyword evidence="5" id="KW-0949">S-adenosyl-L-methionine</keyword>
<organism evidence="8 9">
    <name type="scientific">Oleomonas cavernae</name>
    <dbReference type="NCBI Taxonomy" id="2320859"/>
    <lineage>
        <taxon>Bacteria</taxon>
        <taxon>Pseudomonadati</taxon>
        <taxon>Pseudomonadota</taxon>
        <taxon>Alphaproteobacteria</taxon>
        <taxon>Acetobacterales</taxon>
        <taxon>Acetobacteraceae</taxon>
        <taxon>Oleomonas</taxon>
    </lineage>
</organism>
<dbReference type="GO" id="GO:0003676">
    <property type="term" value="F:nucleic acid binding"/>
    <property type="evidence" value="ECO:0007669"/>
    <property type="project" value="InterPro"/>
</dbReference>